<dbReference type="EMBL" id="JBBKZT010000022">
    <property type="protein sequence ID" value="MEJ8851379.1"/>
    <property type="molecule type" value="Genomic_DNA"/>
</dbReference>
<dbReference type="Proteomes" id="UP001385892">
    <property type="component" value="Unassembled WGS sequence"/>
</dbReference>
<sequence>MLELRGATGKYTGVLKAPLEARQKGIAMVFQETRLVPCRR</sequence>
<protein>
    <submittedName>
        <fullName evidence="1">Uncharacterized protein</fullName>
    </submittedName>
</protein>
<keyword evidence="2" id="KW-1185">Reference proteome</keyword>
<gene>
    <name evidence="1" type="ORF">WKW82_32410</name>
</gene>
<evidence type="ECO:0000313" key="1">
    <source>
        <dbReference type="EMBL" id="MEJ8851379.1"/>
    </source>
</evidence>
<organism evidence="1 2">
    <name type="scientific">Variovorax rhizosphaerae</name>
    <dbReference type="NCBI Taxonomy" id="1836200"/>
    <lineage>
        <taxon>Bacteria</taxon>
        <taxon>Pseudomonadati</taxon>
        <taxon>Pseudomonadota</taxon>
        <taxon>Betaproteobacteria</taxon>
        <taxon>Burkholderiales</taxon>
        <taxon>Comamonadaceae</taxon>
        <taxon>Variovorax</taxon>
    </lineage>
</organism>
<reference evidence="1 2" key="1">
    <citation type="submission" date="2024-03" db="EMBL/GenBank/DDBJ databases">
        <title>Novel species of the genus Variovorax.</title>
        <authorList>
            <person name="Liu Q."/>
            <person name="Xin Y.-H."/>
        </authorList>
    </citation>
    <scope>NUCLEOTIDE SEQUENCE [LARGE SCALE GENOMIC DNA]</scope>
    <source>
        <strain evidence="1 2">KACC 18900</strain>
    </source>
</reference>
<proteinExistence type="predicted"/>
<evidence type="ECO:0000313" key="2">
    <source>
        <dbReference type="Proteomes" id="UP001385892"/>
    </source>
</evidence>
<accession>A0ABU8WVD7</accession>
<comment type="caution">
    <text evidence="1">The sequence shown here is derived from an EMBL/GenBank/DDBJ whole genome shotgun (WGS) entry which is preliminary data.</text>
</comment>
<dbReference type="RefSeq" id="WP_340346998.1">
    <property type="nucleotide sequence ID" value="NZ_JBBKZT010000022.1"/>
</dbReference>
<name>A0ABU8WVD7_9BURK</name>